<dbReference type="InterPro" id="IPR020930">
    <property type="entry name" value="Ribosomal_uL5_bac-type"/>
</dbReference>
<dbReference type="GO" id="GO:0005840">
    <property type="term" value="C:ribosome"/>
    <property type="evidence" value="ECO:0007669"/>
    <property type="project" value="UniProtKB-KW"/>
</dbReference>
<keyword evidence="7 9" id="KW-0687">Ribonucleoprotein</keyword>
<dbReference type="Pfam" id="PF00281">
    <property type="entry name" value="Ribosomal_L5"/>
    <property type="match status" value="1"/>
</dbReference>
<keyword evidence="5 12" id="KW-0150">Chloroplast</keyword>
<dbReference type="InterPro" id="IPR022803">
    <property type="entry name" value="Ribosomal_uL5_dom_sf"/>
</dbReference>
<gene>
    <name evidence="9 12" type="primary">rpl5</name>
</gene>
<evidence type="ECO:0000256" key="4">
    <source>
        <dbReference type="ARBA" id="ARBA00011505"/>
    </source>
</evidence>
<dbReference type="HAMAP" id="MF_01333_B">
    <property type="entry name" value="Ribosomal_uL5_B"/>
    <property type="match status" value="1"/>
</dbReference>
<dbReference type="EMBL" id="KJ746600">
    <property type="protein sequence ID" value="AID67721.1"/>
    <property type="molecule type" value="Genomic_DNA"/>
</dbReference>
<evidence type="ECO:0000256" key="6">
    <source>
        <dbReference type="ARBA" id="ARBA00022980"/>
    </source>
</evidence>
<accession>A0A088CJE6</accession>
<comment type="similarity">
    <text evidence="3 9">Belongs to the universal ribosomal protein uL5 family.</text>
</comment>
<dbReference type="PROSITE" id="PS00358">
    <property type="entry name" value="RIBOSOMAL_L5"/>
    <property type="match status" value="1"/>
</dbReference>
<evidence type="ECO:0000256" key="8">
    <source>
        <dbReference type="ARBA" id="ARBA00035210"/>
    </source>
</evidence>
<dbReference type="Gene3D" id="3.30.1440.10">
    <property type="match status" value="1"/>
</dbReference>
<dbReference type="InterPro" id="IPR031309">
    <property type="entry name" value="Ribosomal_uL5_C"/>
</dbReference>
<evidence type="ECO:0000259" key="11">
    <source>
        <dbReference type="Pfam" id="PF00673"/>
    </source>
</evidence>
<evidence type="ECO:0000256" key="3">
    <source>
        <dbReference type="ARBA" id="ARBA00008553"/>
    </source>
</evidence>
<keyword evidence="9" id="KW-0699">rRNA-binding</keyword>
<keyword evidence="12" id="KW-0934">Plastid</keyword>
<dbReference type="FunFam" id="3.30.1440.10:FF:000001">
    <property type="entry name" value="50S ribosomal protein L5"/>
    <property type="match status" value="1"/>
</dbReference>
<protein>
    <recommendedName>
        <fullName evidence="8 9">Large ribosomal subunit protein uL5c</fullName>
    </recommendedName>
</protein>
<dbReference type="GO" id="GO:0009507">
    <property type="term" value="C:chloroplast"/>
    <property type="evidence" value="ECO:0007669"/>
    <property type="project" value="UniProtKB-SubCell"/>
</dbReference>
<dbReference type="PANTHER" id="PTHR11994">
    <property type="entry name" value="60S RIBOSOMAL PROTEIN L11-RELATED"/>
    <property type="match status" value="1"/>
</dbReference>
<feature type="domain" description="Large ribosomal subunit protein uL5 N-terminal" evidence="10">
    <location>
        <begin position="79"/>
        <end position="135"/>
    </location>
</feature>
<evidence type="ECO:0000256" key="1">
    <source>
        <dbReference type="ARBA" id="ARBA00003898"/>
    </source>
</evidence>
<keyword evidence="6 9" id="KW-0689">Ribosomal protein</keyword>
<evidence type="ECO:0000313" key="12">
    <source>
        <dbReference type="EMBL" id="AID67721.1"/>
    </source>
</evidence>
<dbReference type="Pfam" id="PF00673">
    <property type="entry name" value="Ribosomal_L5_C"/>
    <property type="match status" value="1"/>
</dbReference>
<sequence length="240" mass="26949">MIMQQSSLTKKGGHVGVVSLAPLLANYEIKILPRLSRWLQKSFKFKNITRELQSMPQRLKNFYLDSVLPKLQDQFQYTNLHQVPYVQKIVINRGLGEASQNAKILEASIKEMGIIAGQRGVVTKAKKAIASFKVREEMPVGISVTLRGERMYGFLDRLINLALPRIRDFHGINPESFDGHGNYSLGLEEQLMFPEIDYDSIEKVRGMDISIITSASNDQEGLALLAGLGMPFRNPAVESD</sequence>
<geneLocation type="chloroplast" evidence="12"/>
<organism evidence="12">
    <name type="scientific">Nephroselmis astigmatica</name>
    <dbReference type="NCBI Taxonomy" id="259378"/>
    <lineage>
        <taxon>Eukaryota</taxon>
        <taxon>Viridiplantae</taxon>
        <taxon>Chlorophyta</taxon>
        <taxon>Nephroselmidophyceae</taxon>
        <taxon>Nephroselmidales</taxon>
        <taxon>Nephroselmidaceae</taxon>
        <taxon>Nephroselmis</taxon>
    </lineage>
</organism>
<dbReference type="GO" id="GO:0006412">
    <property type="term" value="P:translation"/>
    <property type="evidence" value="ECO:0007669"/>
    <property type="project" value="UniProtKB-UniRule"/>
</dbReference>
<dbReference type="NCBIfam" id="NF000585">
    <property type="entry name" value="PRK00010.1"/>
    <property type="match status" value="1"/>
</dbReference>
<dbReference type="AlphaFoldDB" id="A0A088CJE6"/>
<evidence type="ECO:0000256" key="2">
    <source>
        <dbReference type="ARBA" id="ARBA00004229"/>
    </source>
</evidence>
<dbReference type="InterPro" id="IPR002132">
    <property type="entry name" value="Ribosomal_uL5"/>
</dbReference>
<reference evidence="12" key="1">
    <citation type="journal article" date="2014" name="BMC Genomics">
        <title>Six newly sequenced chloroplast genomes from prasinophyte green algae provide insights into the relationships among prasinophyte lineages and the diversity of streamlined genome architecture in picoplanktonic species.</title>
        <authorList>
            <person name="Lemieux C."/>
            <person name="Otis C."/>
            <person name="Turmel M."/>
        </authorList>
    </citation>
    <scope>NUCLEOTIDE SEQUENCE</scope>
</reference>
<dbReference type="GO" id="GO:0003735">
    <property type="term" value="F:structural constituent of ribosome"/>
    <property type="evidence" value="ECO:0007669"/>
    <property type="project" value="InterPro"/>
</dbReference>
<feature type="domain" description="Large ribosomal subunit protein uL5 C-terminal" evidence="11">
    <location>
        <begin position="139"/>
        <end position="232"/>
    </location>
</feature>
<evidence type="ECO:0000256" key="9">
    <source>
        <dbReference type="HAMAP-Rule" id="MF_01333"/>
    </source>
</evidence>
<comment type="function">
    <text evidence="1 9">Binds 5S rRNA, forms part of the central protuberance of the 50S subunit.</text>
</comment>
<name>A0A088CJE6_9CHLO</name>
<proteinExistence type="inferred from homology"/>
<keyword evidence="9" id="KW-0694">RNA-binding</keyword>
<comment type="subcellular location">
    <subcellularLocation>
        <location evidence="2 9">Plastid</location>
        <location evidence="2 9">Chloroplast</location>
    </subcellularLocation>
</comment>
<comment type="subunit">
    <text evidence="4 9">Part of the 50S ribosomal subunit; contacts the 5S rRNA.</text>
</comment>
<dbReference type="GO" id="GO:0019843">
    <property type="term" value="F:rRNA binding"/>
    <property type="evidence" value="ECO:0007669"/>
    <property type="project" value="UniProtKB-UniRule"/>
</dbReference>
<dbReference type="InterPro" id="IPR031310">
    <property type="entry name" value="Ribosomal_uL5_N"/>
</dbReference>
<dbReference type="SUPFAM" id="SSF55282">
    <property type="entry name" value="RL5-like"/>
    <property type="match status" value="1"/>
</dbReference>
<dbReference type="GO" id="GO:1990904">
    <property type="term" value="C:ribonucleoprotein complex"/>
    <property type="evidence" value="ECO:0007669"/>
    <property type="project" value="UniProtKB-KW"/>
</dbReference>
<evidence type="ECO:0000256" key="7">
    <source>
        <dbReference type="ARBA" id="ARBA00023274"/>
    </source>
</evidence>
<evidence type="ECO:0000259" key="10">
    <source>
        <dbReference type="Pfam" id="PF00281"/>
    </source>
</evidence>
<dbReference type="RefSeq" id="YP_009057851.1">
    <property type="nucleotide sequence ID" value="NC_024829.1"/>
</dbReference>
<evidence type="ECO:0000256" key="5">
    <source>
        <dbReference type="ARBA" id="ARBA00022528"/>
    </source>
</evidence>
<dbReference type="InterPro" id="IPR020929">
    <property type="entry name" value="Ribosomal_uL5_CS"/>
</dbReference>
<dbReference type="GeneID" id="20356188"/>